<dbReference type="PRINTS" id="PR00070">
    <property type="entry name" value="DHFR"/>
</dbReference>
<dbReference type="PIRSF" id="PIRSF000194">
    <property type="entry name" value="DHFR"/>
    <property type="match status" value="1"/>
</dbReference>
<keyword evidence="6 7" id="KW-0560">Oxidoreductase</keyword>
<dbReference type="Proteomes" id="UP000507408">
    <property type="component" value="Unassembled WGS sequence"/>
</dbReference>
<evidence type="ECO:0000256" key="7">
    <source>
        <dbReference type="PIRNR" id="PIRNR000194"/>
    </source>
</evidence>
<evidence type="ECO:0000313" key="10">
    <source>
        <dbReference type="EMBL" id="CAC8536249.1"/>
    </source>
</evidence>
<keyword evidence="5 7" id="KW-0521">NADP</keyword>
<comment type="pathway">
    <text evidence="1 7">Cofactor biosynthesis; tetrahydrofolate biosynthesis; 5,6,7,8-tetrahydrofolate from 7,8-dihydrofolate: step 1/1.</text>
</comment>
<reference evidence="10 11" key="1">
    <citation type="submission" date="2020-06" db="EMBL/GenBank/DDBJ databases">
        <authorList>
            <consortium name="Pathogen Informatics"/>
        </authorList>
    </citation>
    <scope>NUCLEOTIDE SEQUENCE [LARGE SCALE GENOMIC DNA]</scope>
    <source>
        <strain evidence="10 11">MOS222</strain>
    </source>
</reference>
<dbReference type="Pfam" id="PF00186">
    <property type="entry name" value="DHFR_1"/>
    <property type="match status" value="1"/>
</dbReference>
<dbReference type="CARD" id="ARO:3007456">
    <property type="molecule name" value="dfrL"/>
    <property type="mechanism identifier" value="ARO:0001002"/>
    <property type="mechanism name" value="antibiotic target replacement"/>
</dbReference>
<dbReference type="NCBIfam" id="NF041668">
    <property type="entry name" value="trim_DfrL"/>
    <property type="match status" value="1"/>
</dbReference>
<dbReference type="InterPro" id="IPR001796">
    <property type="entry name" value="DHFR_dom"/>
</dbReference>
<dbReference type="GO" id="GO:0004146">
    <property type="term" value="F:dihydrofolate reductase activity"/>
    <property type="evidence" value="ECO:0007669"/>
    <property type="project" value="UniProtKB-EC"/>
</dbReference>
<evidence type="ECO:0000256" key="5">
    <source>
        <dbReference type="ARBA" id="ARBA00022857"/>
    </source>
</evidence>
<dbReference type="GO" id="GO:0005829">
    <property type="term" value="C:cytosol"/>
    <property type="evidence" value="ECO:0007669"/>
    <property type="project" value="TreeGrafter"/>
</dbReference>
<dbReference type="Gene3D" id="3.40.430.10">
    <property type="entry name" value="Dihydrofolate Reductase, subunit A"/>
    <property type="match status" value="1"/>
</dbReference>
<dbReference type="SUPFAM" id="SSF53597">
    <property type="entry name" value="Dihydrofolate reductase-like"/>
    <property type="match status" value="1"/>
</dbReference>
<dbReference type="InterPro" id="IPR017925">
    <property type="entry name" value="DHFR_CS"/>
</dbReference>
<dbReference type="AlphaFoldDB" id="A0A7I8NPH7"/>
<comment type="function">
    <text evidence="7">Key enzyme in folate metabolism. Catalyzes an essential reaction for de novo glycine and purine synthesis, and for DNA precursor synthesis.</text>
</comment>
<dbReference type="PANTHER" id="PTHR48069:SF3">
    <property type="entry name" value="DIHYDROFOLATE REDUCTASE"/>
    <property type="match status" value="1"/>
</dbReference>
<dbReference type="InterPro" id="IPR024072">
    <property type="entry name" value="DHFR-like_dom_sf"/>
</dbReference>
<dbReference type="PROSITE" id="PS00075">
    <property type="entry name" value="DHFR_1"/>
    <property type="match status" value="1"/>
</dbReference>
<dbReference type="GO" id="GO:0050661">
    <property type="term" value="F:NADP binding"/>
    <property type="evidence" value="ECO:0007669"/>
    <property type="project" value="InterPro"/>
</dbReference>
<dbReference type="GO" id="GO:0046655">
    <property type="term" value="P:folic acid metabolic process"/>
    <property type="evidence" value="ECO:0007669"/>
    <property type="project" value="TreeGrafter"/>
</dbReference>
<dbReference type="InterPro" id="IPR012259">
    <property type="entry name" value="DHFR"/>
</dbReference>
<evidence type="ECO:0000256" key="4">
    <source>
        <dbReference type="ARBA" id="ARBA00022563"/>
    </source>
</evidence>
<organism evidence="10 11">
    <name type="scientific">Staphylococcus aureus</name>
    <dbReference type="NCBI Taxonomy" id="1280"/>
    <lineage>
        <taxon>Bacteria</taxon>
        <taxon>Bacillati</taxon>
        <taxon>Bacillota</taxon>
        <taxon>Bacilli</taxon>
        <taxon>Bacillales</taxon>
        <taxon>Staphylococcaceae</taxon>
        <taxon>Staphylococcus</taxon>
    </lineage>
</organism>
<evidence type="ECO:0000256" key="8">
    <source>
        <dbReference type="RuleBase" id="RU004474"/>
    </source>
</evidence>
<keyword evidence="4 7" id="KW-0554">One-carbon metabolism</keyword>
<evidence type="ECO:0000259" key="9">
    <source>
        <dbReference type="PROSITE" id="PS51330"/>
    </source>
</evidence>
<dbReference type="PANTHER" id="PTHR48069">
    <property type="entry name" value="DIHYDROFOLATE REDUCTASE"/>
    <property type="match status" value="1"/>
</dbReference>
<name>A0A7I8NPH7_STAAU</name>
<gene>
    <name evidence="10" type="primary">folA</name>
    <name evidence="10" type="ORF">SAMEA70245418_02650</name>
</gene>
<protein>
    <recommendedName>
        <fullName evidence="3 7">Dihydrofolate reductase</fullName>
        <ecNumber evidence="3 7">1.5.1.3</ecNumber>
    </recommendedName>
</protein>
<dbReference type="EC" id="1.5.1.3" evidence="3 7"/>
<dbReference type="GO" id="GO:0046452">
    <property type="term" value="P:dihydrofolate metabolic process"/>
    <property type="evidence" value="ECO:0007669"/>
    <property type="project" value="TreeGrafter"/>
</dbReference>
<dbReference type="PROSITE" id="PS51330">
    <property type="entry name" value="DHFR_2"/>
    <property type="match status" value="1"/>
</dbReference>
<dbReference type="CDD" id="cd00209">
    <property type="entry name" value="DHFR"/>
    <property type="match status" value="1"/>
</dbReference>
<dbReference type="GO" id="GO:0006730">
    <property type="term" value="P:one-carbon metabolic process"/>
    <property type="evidence" value="ECO:0007669"/>
    <property type="project" value="UniProtKB-KW"/>
</dbReference>
<dbReference type="GO" id="GO:0046654">
    <property type="term" value="P:tetrahydrofolate biosynthetic process"/>
    <property type="evidence" value="ECO:0007669"/>
    <property type="project" value="UniProtKB-UniPathway"/>
</dbReference>
<comment type="caution">
    <text evidence="10">The sequence shown here is derived from an EMBL/GenBank/DDBJ whole genome shotgun (WGS) entry which is preliminary data.</text>
</comment>
<dbReference type="UniPathway" id="UPA00077">
    <property type="reaction ID" value="UER00158"/>
</dbReference>
<comment type="similarity">
    <text evidence="2 7 8">Belongs to the dihydrofolate reductase family.</text>
</comment>
<feature type="domain" description="DHFR" evidence="9">
    <location>
        <begin position="17"/>
        <end position="179"/>
    </location>
</feature>
<evidence type="ECO:0000313" key="11">
    <source>
        <dbReference type="Proteomes" id="UP000507408"/>
    </source>
</evidence>
<evidence type="ECO:0000256" key="6">
    <source>
        <dbReference type="ARBA" id="ARBA00023002"/>
    </source>
</evidence>
<sequence length="193" mass="22395">MGENIEGRCCQELRKPYMTFVWAEDSNGLIGSSGDLPWNLPLDMKHFKNVTMDDVVVMGRKTYESIPVRPLKNRINIVLTNNKSYVADGAIVCHSKEDVLNYLKENKIEKPIHVIGGISAFEMFKDEVNILHRTIIDETFEGDTYMPEIDYKYFRCIDIADGVVDEKNKYPHRFLVYERKKFIDLMDYGGLLE</sequence>
<comment type="catalytic activity">
    <reaction evidence="7">
        <text>(6S)-5,6,7,8-tetrahydrofolate + NADP(+) = 7,8-dihydrofolate + NADPH + H(+)</text>
        <dbReference type="Rhea" id="RHEA:15009"/>
        <dbReference type="ChEBI" id="CHEBI:15378"/>
        <dbReference type="ChEBI" id="CHEBI:57451"/>
        <dbReference type="ChEBI" id="CHEBI:57453"/>
        <dbReference type="ChEBI" id="CHEBI:57783"/>
        <dbReference type="ChEBI" id="CHEBI:58349"/>
        <dbReference type="EC" id="1.5.1.3"/>
    </reaction>
</comment>
<evidence type="ECO:0000256" key="1">
    <source>
        <dbReference type="ARBA" id="ARBA00004903"/>
    </source>
</evidence>
<dbReference type="EMBL" id="CAIIKR010000012">
    <property type="protein sequence ID" value="CAC8536249.1"/>
    <property type="molecule type" value="Genomic_DNA"/>
</dbReference>
<proteinExistence type="inferred from homology"/>
<evidence type="ECO:0000256" key="3">
    <source>
        <dbReference type="ARBA" id="ARBA00012856"/>
    </source>
</evidence>
<accession>A0A7I8NPH7</accession>
<evidence type="ECO:0000256" key="2">
    <source>
        <dbReference type="ARBA" id="ARBA00009539"/>
    </source>
</evidence>